<reference evidence="2 3" key="1">
    <citation type="submission" date="2024-06" db="EMBL/GenBank/DDBJ databases">
        <title>Genomic Encyclopedia of Type Strains, Phase IV (KMG-IV): sequencing the most valuable type-strain genomes for metagenomic binning, comparative biology and taxonomic classification.</title>
        <authorList>
            <person name="Goeker M."/>
        </authorList>
    </citation>
    <scope>NUCLEOTIDE SEQUENCE [LARGE SCALE GENOMIC DNA]</scope>
    <source>
        <strain evidence="2 3">DSM 29780</strain>
    </source>
</reference>
<feature type="region of interest" description="Disordered" evidence="1">
    <location>
        <begin position="76"/>
        <end position="100"/>
    </location>
</feature>
<name>A0ABV2J267_9HYPH</name>
<protein>
    <recommendedName>
        <fullName evidence="4">Secreted protein</fullName>
    </recommendedName>
</protein>
<evidence type="ECO:0008006" key="4">
    <source>
        <dbReference type="Google" id="ProtNLM"/>
    </source>
</evidence>
<dbReference type="Proteomes" id="UP001549047">
    <property type="component" value="Unassembled WGS sequence"/>
</dbReference>
<evidence type="ECO:0000313" key="3">
    <source>
        <dbReference type="Proteomes" id="UP001549047"/>
    </source>
</evidence>
<evidence type="ECO:0000256" key="1">
    <source>
        <dbReference type="SAM" id="MobiDB-lite"/>
    </source>
</evidence>
<keyword evidence="3" id="KW-1185">Reference proteome</keyword>
<organism evidence="2 3">
    <name type="scientific">Rhizobium aquaticum</name>
    <dbReference type="NCBI Taxonomy" id="1549636"/>
    <lineage>
        <taxon>Bacteria</taxon>
        <taxon>Pseudomonadati</taxon>
        <taxon>Pseudomonadota</taxon>
        <taxon>Alphaproteobacteria</taxon>
        <taxon>Hyphomicrobiales</taxon>
        <taxon>Rhizobiaceae</taxon>
        <taxon>Rhizobium/Agrobacterium group</taxon>
        <taxon>Rhizobium</taxon>
    </lineage>
</organism>
<sequence length="100" mass="11034">MSNVAAILVLVACPVNSTHCISEPVRISTYERAQQCETNMPAEIRKLKTPGMRILGSCNTFDASLMAKMKPIDVTNRIDPRKPKAGDDSRTAVGFQEKIR</sequence>
<dbReference type="EMBL" id="JBEPMB010000005">
    <property type="protein sequence ID" value="MET3614841.1"/>
    <property type="molecule type" value="Genomic_DNA"/>
</dbReference>
<accession>A0ABV2J267</accession>
<evidence type="ECO:0000313" key="2">
    <source>
        <dbReference type="EMBL" id="MET3614841.1"/>
    </source>
</evidence>
<gene>
    <name evidence="2" type="ORF">ABID16_003184</name>
</gene>
<proteinExistence type="predicted"/>
<dbReference type="RefSeq" id="WP_354557332.1">
    <property type="nucleotide sequence ID" value="NZ_JBEPMB010000005.1"/>
</dbReference>
<comment type="caution">
    <text evidence="2">The sequence shown here is derived from an EMBL/GenBank/DDBJ whole genome shotgun (WGS) entry which is preliminary data.</text>
</comment>
<feature type="compositionally biased region" description="Basic and acidic residues" evidence="1">
    <location>
        <begin position="76"/>
        <end position="90"/>
    </location>
</feature>